<dbReference type="InterPro" id="IPR027268">
    <property type="entry name" value="Peptidase_M4/M1_CTD_sf"/>
</dbReference>
<comment type="caution">
    <text evidence="15">The sequence shown here is derived from an EMBL/GenBank/DDBJ whole genome shotgun (WGS) entry which is preliminary data.</text>
</comment>
<evidence type="ECO:0000256" key="12">
    <source>
        <dbReference type="SAM" id="SignalP"/>
    </source>
</evidence>
<sequence length="673" mass="78894">MKYLYFFFILCFGHIVFAQQTEYIDFTKAEGLVIIKTDSLGIDINPKIIGQINYTFKTKSAINSVYIDAVNMDFKEIKFFKPNGERIKDIEYSYDTKRLTFHLKLKRNQKYKFHLYYVAKPEKAIYFLKRKGDIQIWTQGQGKYTSHWLPSFDDVNEKVEFDLWINYNNKYEVVSNGKIKTALEGSLETTFHYDMNQPMSSYLVALAIGKYNKITETSKSGIPLEYYYYPEDSAKVEPTYRYTKRMFDFLESEIDYPYPWQNYKQVPVHDFLYSGMENTSLTIFSDAFVIDSIAFNDKNYVNVNAHELAHQWFGDLVTAKSGEHHWLQEGFATYYALLAEREIFGDHYFYWKLYNSAQDLASQDLAKQGSKLLNPKASSLTFYEHGAWALYALREQVGDEAFKTAVKRYLEQHQFANVETQDFISEVEKASNQDLSGFASTWLTAETFPFNKALELLKNNSFFIQEYEMVDCEAKNARCDYYLTSTISDEAKSKIIAQVPERVTKEVFNSSLKVRQAIAQHVQTIPKDLKDHYETLLNDASYVTIEAALYNLWNNFSEDRYTYLDQTKDVVGFNDKNIRQLWLALALNTFGYEDGNKQAYYEELVHYTTSDFHFETRQLAFTYLNSLKAFNENALASLKDATTHHNWRFKKYAKELVEALSKHPDYKVILDRY</sequence>
<keyword evidence="11" id="KW-0482">Metalloprotease</keyword>
<evidence type="ECO:0000256" key="1">
    <source>
        <dbReference type="ARBA" id="ARBA00000098"/>
    </source>
</evidence>
<dbReference type="EMBL" id="JAVRIA010000001">
    <property type="protein sequence ID" value="MDT0557417.1"/>
    <property type="molecule type" value="Genomic_DNA"/>
</dbReference>
<keyword evidence="16" id="KW-1185">Reference proteome</keyword>
<keyword evidence="9 15" id="KW-0378">Hydrolase</keyword>
<evidence type="ECO:0000256" key="2">
    <source>
        <dbReference type="ARBA" id="ARBA00001947"/>
    </source>
</evidence>
<reference evidence="15 16" key="1">
    <citation type="submission" date="2023-09" db="EMBL/GenBank/DDBJ databases">
        <authorList>
            <person name="Rey-Velasco X."/>
        </authorList>
    </citation>
    <scope>NUCLEOTIDE SEQUENCE [LARGE SCALE GENOMIC DNA]</scope>
    <source>
        <strain evidence="15 16">W332</strain>
    </source>
</reference>
<dbReference type="InterPro" id="IPR001930">
    <property type="entry name" value="Peptidase_M1"/>
</dbReference>
<evidence type="ECO:0000256" key="8">
    <source>
        <dbReference type="ARBA" id="ARBA00022723"/>
    </source>
</evidence>
<keyword evidence="8" id="KW-0479">Metal-binding</keyword>
<evidence type="ECO:0000313" key="15">
    <source>
        <dbReference type="EMBL" id="MDT0557417.1"/>
    </source>
</evidence>
<gene>
    <name evidence="15" type="ORF">RM697_02075</name>
</gene>
<dbReference type="Gene3D" id="2.60.40.1730">
    <property type="entry name" value="tricorn interacting facor f3 domain"/>
    <property type="match status" value="1"/>
</dbReference>
<dbReference type="PANTHER" id="PTHR11533">
    <property type="entry name" value="PROTEASE M1 ZINC METALLOPROTEASE"/>
    <property type="match status" value="1"/>
</dbReference>
<organism evidence="15 16">
    <name type="scientific">Microcosmobacter mediterraneus</name>
    <dbReference type="NCBI Taxonomy" id="3075607"/>
    <lineage>
        <taxon>Bacteria</taxon>
        <taxon>Pseudomonadati</taxon>
        <taxon>Bacteroidota</taxon>
        <taxon>Flavobacteriia</taxon>
        <taxon>Flavobacteriales</taxon>
        <taxon>Flavobacteriaceae</taxon>
        <taxon>Microcosmobacter</taxon>
    </lineage>
</organism>
<dbReference type="Proteomes" id="UP001259492">
    <property type="component" value="Unassembled WGS sequence"/>
</dbReference>
<dbReference type="SUPFAM" id="SSF48371">
    <property type="entry name" value="ARM repeat"/>
    <property type="match status" value="1"/>
</dbReference>
<keyword evidence="10" id="KW-0862">Zinc</keyword>
<evidence type="ECO:0000256" key="4">
    <source>
        <dbReference type="ARBA" id="ARBA00012564"/>
    </source>
</evidence>
<keyword evidence="12" id="KW-0732">Signal</keyword>
<dbReference type="PANTHER" id="PTHR11533:SF174">
    <property type="entry name" value="PUROMYCIN-SENSITIVE AMINOPEPTIDASE-RELATED"/>
    <property type="match status" value="1"/>
</dbReference>
<dbReference type="InterPro" id="IPR045357">
    <property type="entry name" value="Aminopeptidase_N-like_N"/>
</dbReference>
<name>A0ABU2YHY0_9FLAO</name>
<keyword evidence="7" id="KW-0645">Protease</keyword>
<feature type="domain" description="Peptidase M1 membrane alanine aminopeptidase" evidence="13">
    <location>
        <begin position="242"/>
        <end position="442"/>
    </location>
</feature>
<evidence type="ECO:0000256" key="10">
    <source>
        <dbReference type="ARBA" id="ARBA00022833"/>
    </source>
</evidence>
<protein>
    <recommendedName>
        <fullName evidence="5">Aminopeptidase N</fullName>
        <ecNumber evidence="4">3.4.11.2</ecNumber>
    </recommendedName>
</protein>
<dbReference type="RefSeq" id="WP_311426184.1">
    <property type="nucleotide sequence ID" value="NZ_JAVRIA010000001.1"/>
</dbReference>
<accession>A0ABU2YHY0</accession>
<comment type="catalytic activity">
    <reaction evidence="1">
        <text>Release of an N-terminal amino acid, Xaa-|-Yaa- from a peptide, amide or arylamide. Xaa is preferably Ala, but may be most amino acids including Pro (slow action). When a terminal hydrophobic residue is followed by a prolyl residue, the two may be released as an intact Xaa-Pro dipeptide.</text>
        <dbReference type="EC" id="3.4.11.2"/>
    </reaction>
</comment>
<evidence type="ECO:0000256" key="9">
    <source>
        <dbReference type="ARBA" id="ARBA00022801"/>
    </source>
</evidence>
<evidence type="ECO:0000259" key="14">
    <source>
        <dbReference type="Pfam" id="PF17900"/>
    </source>
</evidence>
<dbReference type="Pfam" id="PF01433">
    <property type="entry name" value="Peptidase_M1"/>
    <property type="match status" value="1"/>
</dbReference>
<evidence type="ECO:0000259" key="13">
    <source>
        <dbReference type="Pfam" id="PF01433"/>
    </source>
</evidence>
<evidence type="ECO:0000256" key="6">
    <source>
        <dbReference type="ARBA" id="ARBA00022438"/>
    </source>
</evidence>
<feature type="chain" id="PRO_5046432596" description="Aminopeptidase N" evidence="12">
    <location>
        <begin position="19"/>
        <end position="673"/>
    </location>
</feature>
<dbReference type="Pfam" id="PF17900">
    <property type="entry name" value="Peptidase_M1_N"/>
    <property type="match status" value="1"/>
</dbReference>
<evidence type="ECO:0000256" key="3">
    <source>
        <dbReference type="ARBA" id="ARBA00010136"/>
    </source>
</evidence>
<dbReference type="InterPro" id="IPR050344">
    <property type="entry name" value="Peptidase_M1_aminopeptidases"/>
</dbReference>
<dbReference type="PRINTS" id="PR00756">
    <property type="entry name" value="ALADIPTASE"/>
</dbReference>
<dbReference type="GO" id="GO:0004177">
    <property type="term" value="F:aminopeptidase activity"/>
    <property type="evidence" value="ECO:0007669"/>
    <property type="project" value="UniProtKB-KW"/>
</dbReference>
<evidence type="ECO:0000256" key="7">
    <source>
        <dbReference type="ARBA" id="ARBA00022670"/>
    </source>
</evidence>
<evidence type="ECO:0000313" key="16">
    <source>
        <dbReference type="Proteomes" id="UP001259492"/>
    </source>
</evidence>
<keyword evidence="6 15" id="KW-0031">Aminopeptidase</keyword>
<dbReference type="Gene3D" id="1.10.390.10">
    <property type="entry name" value="Neutral Protease Domain 2"/>
    <property type="match status" value="1"/>
</dbReference>
<comment type="similarity">
    <text evidence="3">Belongs to the peptidase M1 family.</text>
</comment>
<dbReference type="EC" id="3.4.11.2" evidence="4"/>
<dbReference type="InterPro" id="IPR016024">
    <property type="entry name" value="ARM-type_fold"/>
</dbReference>
<feature type="signal peptide" evidence="12">
    <location>
        <begin position="1"/>
        <end position="18"/>
    </location>
</feature>
<evidence type="ECO:0000256" key="5">
    <source>
        <dbReference type="ARBA" id="ARBA00015611"/>
    </source>
</evidence>
<dbReference type="InterPro" id="IPR042097">
    <property type="entry name" value="Aminopeptidase_N-like_N_sf"/>
</dbReference>
<feature type="domain" description="Aminopeptidase N-like N-terminal" evidence="14">
    <location>
        <begin position="43"/>
        <end position="203"/>
    </location>
</feature>
<dbReference type="SUPFAM" id="SSF63737">
    <property type="entry name" value="Leukotriene A4 hydrolase N-terminal domain"/>
    <property type="match status" value="1"/>
</dbReference>
<dbReference type="SUPFAM" id="SSF55486">
    <property type="entry name" value="Metalloproteases ('zincins'), catalytic domain"/>
    <property type="match status" value="1"/>
</dbReference>
<evidence type="ECO:0000256" key="11">
    <source>
        <dbReference type="ARBA" id="ARBA00023049"/>
    </source>
</evidence>
<comment type="cofactor">
    <cofactor evidence="2">
        <name>Zn(2+)</name>
        <dbReference type="ChEBI" id="CHEBI:29105"/>
    </cofactor>
</comment>
<proteinExistence type="inferred from homology"/>
<dbReference type="CDD" id="cd09603">
    <property type="entry name" value="M1_APN_like"/>
    <property type="match status" value="1"/>
</dbReference>
<dbReference type="InterPro" id="IPR014782">
    <property type="entry name" value="Peptidase_M1_dom"/>
</dbReference>